<evidence type="ECO:0000313" key="2">
    <source>
        <dbReference type="Proteomes" id="UP000612855"/>
    </source>
</evidence>
<dbReference type="Proteomes" id="UP000612855">
    <property type="component" value="Unassembled WGS sequence"/>
</dbReference>
<accession>A0A917AC74</accession>
<dbReference type="EMBL" id="BMFJ01000002">
    <property type="protein sequence ID" value="GGE39545.1"/>
    <property type="molecule type" value="Genomic_DNA"/>
</dbReference>
<gene>
    <name evidence="1" type="ORF">GCM10011360_29010</name>
</gene>
<reference evidence="2" key="1">
    <citation type="journal article" date="2019" name="Int. J. Syst. Evol. Microbiol.">
        <title>The Global Catalogue of Microorganisms (GCM) 10K type strain sequencing project: providing services to taxonomists for standard genome sequencing and annotation.</title>
        <authorList>
            <consortium name="The Broad Institute Genomics Platform"/>
            <consortium name="The Broad Institute Genome Sequencing Center for Infectious Disease"/>
            <person name="Wu L."/>
            <person name="Ma J."/>
        </authorList>
    </citation>
    <scope>NUCLEOTIDE SEQUENCE [LARGE SCALE GENOMIC DNA]</scope>
    <source>
        <strain evidence="2">CGMCC 1.12664</strain>
    </source>
</reference>
<dbReference type="AlphaFoldDB" id="A0A917AC74"/>
<proteinExistence type="predicted"/>
<keyword evidence="2" id="KW-1185">Reference proteome</keyword>
<protein>
    <submittedName>
        <fullName evidence="1">Uncharacterized protein</fullName>
    </submittedName>
</protein>
<dbReference type="RefSeq" id="WP_188478518.1">
    <property type="nucleotide sequence ID" value="NZ_BMFJ01000002.1"/>
</dbReference>
<sequence length="242" mass="26422">MIVAESVGFAATHSLTEILRGLPGYEVAHGSRHFEAKTPIGQDTQTPEEFVAAMQASAEAGNRPVALHTLMPPHQLKSACEAAGADYWLLVRNPVDQVDSCFAWATARVMEGNSGAFLQVVNESLADLVNKGIEATLPNCLYTFALKHVLGYNFFALGLGTSFHKTEDLLADEAAFRTAFAVPEEAEIAHFNGGSVHRRSHRAESPARHMADPDRETLRANIAVRLSERDYSIQDMNLLLGY</sequence>
<comment type="caution">
    <text evidence="1">The sequence shown here is derived from an EMBL/GenBank/DDBJ whole genome shotgun (WGS) entry which is preliminary data.</text>
</comment>
<name>A0A917AC74_9RHOB</name>
<organism evidence="1 2">
    <name type="scientific">Primorskyibacter flagellatus</name>
    <dbReference type="NCBI Taxonomy" id="1387277"/>
    <lineage>
        <taxon>Bacteria</taxon>
        <taxon>Pseudomonadati</taxon>
        <taxon>Pseudomonadota</taxon>
        <taxon>Alphaproteobacteria</taxon>
        <taxon>Rhodobacterales</taxon>
        <taxon>Roseobacteraceae</taxon>
        <taxon>Primorskyibacter</taxon>
    </lineage>
</organism>
<evidence type="ECO:0000313" key="1">
    <source>
        <dbReference type="EMBL" id="GGE39545.1"/>
    </source>
</evidence>